<dbReference type="InterPro" id="IPR051461">
    <property type="entry name" value="UPF0750_membrane"/>
</dbReference>
<dbReference type="STRING" id="1123350.SAMN02744040_02124"/>
<evidence type="ECO:0000259" key="7">
    <source>
        <dbReference type="Pfam" id="PF10035"/>
    </source>
</evidence>
<keyword evidence="4 6" id="KW-1133">Transmembrane helix</keyword>
<comment type="subcellular location">
    <subcellularLocation>
        <location evidence="1">Cell membrane</location>
        <topology evidence="1">Multi-pass membrane protein</topology>
    </subcellularLocation>
</comment>
<keyword evidence="3 6" id="KW-0812">Transmembrane</keyword>
<dbReference type="CDD" id="cd16380">
    <property type="entry name" value="YitT_C"/>
    <property type="match status" value="1"/>
</dbReference>
<keyword evidence="9" id="KW-1185">Reference proteome</keyword>
<dbReference type="PANTHER" id="PTHR33545">
    <property type="entry name" value="UPF0750 MEMBRANE PROTEIN YITT-RELATED"/>
    <property type="match status" value="1"/>
</dbReference>
<feature type="transmembrane region" description="Helical" evidence="6">
    <location>
        <begin position="12"/>
        <end position="32"/>
    </location>
</feature>
<evidence type="ECO:0000256" key="4">
    <source>
        <dbReference type="ARBA" id="ARBA00022989"/>
    </source>
</evidence>
<keyword evidence="2" id="KW-1003">Cell membrane</keyword>
<dbReference type="AlphaFoldDB" id="A0A1M5TD71"/>
<dbReference type="Proteomes" id="UP000242520">
    <property type="component" value="Unassembled WGS sequence"/>
</dbReference>
<keyword evidence="5 6" id="KW-0472">Membrane</keyword>
<dbReference type="GO" id="GO:0005886">
    <property type="term" value="C:plasma membrane"/>
    <property type="evidence" value="ECO:0007669"/>
    <property type="project" value="UniProtKB-SubCell"/>
</dbReference>
<evidence type="ECO:0000313" key="8">
    <source>
        <dbReference type="EMBL" id="SHH48669.1"/>
    </source>
</evidence>
<dbReference type="PIRSF" id="PIRSF006483">
    <property type="entry name" value="Membrane_protein_YitT"/>
    <property type="match status" value="1"/>
</dbReference>
<evidence type="ECO:0000256" key="6">
    <source>
        <dbReference type="SAM" id="Phobius"/>
    </source>
</evidence>
<protein>
    <submittedName>
        <fullName evidence="8">Uncharacterized membrane-anchored protein YitT, contains DUF161 and DUF2179 domains</fullName>
    </submittedName>
</protein>
<accession>A0A1M5TD71</accession>
<feature type="transmembrane region" description="Helical" evidence="6">
    <location>
        <begin position="52"/>
        <end position="76"/>
    </location>
</feature>
<gene>
    <name evidence="8" type="ORF">SAMN02744040_02124</name>
</gene>
<evidence type="ECO:0000256" key="1">
    <source>
        <dbReference type="ARBA" id="ARBA00004651"/>
    </source>
</evidence>
<feature type="transmembrane region" description="Helical" evidence="6">
    <location>
        <begin position="113"/>
        <end position="133"/>
    </location>
</feature>
<dbReference type="Pfam" id="PF02588">
    <property type="entry name" value="YitT_membrane"/>
    <property type="match status" value="1"/>
</dbReference>
<organism evidence="8 9">
    <name type="scientific">Tepidibacter thalassicus DSM 15285</name>
    <dbReference type="NCBI Taxonomy" id="1123350"/>
    <lineage>
        <taxon>Bacteria</taxon>
        <taxon>Bacillati</taxon>
        <taxon>Bacillota</taxon>
        <taxon>Clostridia</taxon>
        <taxon>Peptostreptococcales</taxon>
        <taxon>Peptostreptococcaceae</taxon>
        <taxon>Tepidibacter</taxon>
    </lineage>
</organism>
<dbReference type="InterPro" id="IPR015867">
    <property type="entry name" value="N-reg_PII/ATP_PRibTrfase_C"/>
</dbReference>
<evidence type="ECO:0000256" key="3">
    <source>
        <dbReference type="ARBA" id="ARBA00022692"/>
    </source>
</evidence>
<dbReference type="EMBL" id="FQXH01000031">
    <property type="protein sequence ID" value="SHH48669.1"/>
    <property type="molecule type" value="Genomic_DNA"/>
</dbReference>
<feature type="domain" description="DUF2179" evidence="7">
    <location>
        <begin position="226"/>
        <end position="280"/>
    </location>
</feature>
<proteinExistence type="predicted"/>
<dbReference type="PANTHER" id="PTHR33545:SF9">
    <property type="entry name" value="UPF0750 MEMBRANE PROTEIN YITE"/>
    <property type="match status" value="1"/>
</dbReference>
<name>A0A1M5TD71_9FIRM</name>
<dbReference type="OrthoDB" id="9779786at2"/>
<evidence type="ECO:0000256" key="5">
    <source>
        <dbReference type="ARBA" id="ARBA00023136"/>
    </source>
</evidence>
<dbReference type="Gene3D" id="3.30.70.120">
    <property type="match status" value="1"/>
</dbReference>
<sequence>MRKKHWYNYLLEYVMITIGCALMAVSIDLFLAPHTIAPGGVSGLAVVIKKLMGIPVSVTILAINIPLFIAGVIILGKAFGAKTAYAVGALSFFIGMFNKLFNHFIPTNDLLLSAIYGGVLLGVGIGFVFRTGGTTGGTDLVGAILNKYFPTLSIPKLMMFLDLTIATSAGIINRNVEITLYSLIALYIIVKVADFIIEGMGYSKAFFIISNKSEEISNEIIQSLGRGVTALKGKGMYTGEDKEVLFIVIDRSQEVKLKNIVKDVDENAFIMVANVHEVLGQGFKPIKM</sequence>
<dbReference type="Pfam" id="PF10035">
    <property type="entry name" value="DUF2179"/>
    <property type="match status" value="1"/>
</dbReference>
<reference evidence="9" key="1">
    <citation type="submission" date="2016-11" db="EMBL/GenBank/DDBJ databases">
        <authorList>
            <person name="Varghese N."/>
            <person name="Submissions S."/>
        </authorList>
    </citation>
    <scope>NUCLEOTIDE SEQUENCE [LARGE SCALE GENOMIC DNA]</scope>
    <source>
        <strain evidence="9">DSM 15285</strain>
    </source>
</reference>
<dbReference type="InterPro" id="IPR003740">
    <property type="entry name" value="YitT"/>
</dbReference>
<evidence type="ECO:0000313" key="9">
    <source>
        <dbReference type="Proteomes" id="UP000242520"/>
    </source>
</evidence>
<feature type="transmembrane region" description="Helical" evidence="6">
    <location>
        <begin position="83"/>
        <end position="101"/>
    </location>
</feature>
<dbReference type="InterPro" id="IPR019264">
    <property type="entry name" value="DUF2179"/>
</dbReference>
<feature type="transmembrane region" description="Helical" evidence="6">
    <location>
        <begin position="178"/>
        <end position="197"/>
    </location>
</feature>
<dbReference type="RefSeq" id="WP_072726243.1">
    <property type="nucleotide sequence ID" value="NZ_FQXH01000031.1"/>
</dbReference>
<evidence type="ECO:0000256" key="2">
    <source>
        <dbReference type="ARBA" id="ARBA00022475"/>
    </source>
</evidence>